<evidence type="ECO:0000313" key="2">
    <source>
        <dbReference type="Proteomes" id="UP000468388"/>
    </source>
</evidence>
<comment type="caution">
    <text evidence="1">The sequence shown here is derived from an EMBL/GenBank/DDBJ whole genome shotgun (WGS) entry which is preliminary data.</text>
</comment>
<dbReference type="AlphaFoldDB" id="A0A6N8JIT8"/>
<dbReference type="Pfam" id="PF10049">
    <property type="entry name" value="DUF2283"/>
    <property type="match status" value="1"/>
</dbReference>
<name>A0A6N8JIT8_9BACT</name>
<reference evidence="1 2" key="1">
    <citation type="submission" date="2019-12" db="EMBL/GenBank/DDBJ databases">
        <title>The draft genomic sequence of strain Chitinophaga oryziterrae JCM 16595.</title>
        <authorList>
            <person name="Zhang X."/>
        </authorList>
    </citation>
    <scope>NUCLEOTIDE SEQUENCE [LARGE SCALE GENOMIC DNA]</scope>
    <source>
        <strain evidence="1 2">JCM 16595</strain>
    </source>
</reference>
<dbReference type="OrthoDB" id="9799670at2"/>
<dbReference type="EMBL" id="WRXO01000017">
    <property type="protein sequence ID" value="MVT45140.1"/>
    <property type="molecule type" value="Genomic_DNA"/>
</dbReference>
<dbReference type="Proteomes" id="UP000468388">
    <property type="component" value="Unassembled WGS sequence"/>
</dbReference>
<evidence type="ECO:0000313" key="1">
    <source>
        <dbReference type="EMBL" id="MVT45140.1"/>
    </source>
</evidence>
<proteinExistence type="predicted"/>
<accession>A0A6N8JIT8</accession>
<dbReference type="RefSeq" id="WP_157303926.1">
    <property type="nucleotide sequence ID" value="NZ_BAAAZB010000032.1"/>
</dbReference>
<gene>
    <name evidence="1" type="ORF">GO495_31420</name>
</gene>
<keyword evidence="2" id="KW-1185">Reference proteome</keyword>
<organism evidence="1 2">
    <name type="scientific">Chitinophaga oryziterrae</name>
    <dbReference type="NCBI Taxonomy" id="1031224"/>
    <lineage>
        <taxon>Bacteria</taxon>
        <taxon>Pseudomonadati</taxon>
        <taxon>Bacteroidota</taxon>
        <taxon>Chitinophagia</taxon>
        <taxon>Chitinophagales</taxon>
        <taxon>Chitinophagaceae</taxon>
        <taxon>Chitinophaga</taxon>
    </lineage>
</organism>
<sequence>MKYEYDKEVDGLYIWFVNDIEKDKINYEKEIWPSELKDEIGLLFDNRGKLMGLEIQPASKYFDDEKLNQIAKESYL</sequence>
<protein>
    <submittedName>
        <fullName evidence="1">DUF2283 domain-containing protein</fullName>
    </submittedName>
</protein>
<dbReference type="InterPro" id="IPR019270">
    <property type="entry name" value="DUF2283"/>
</dbReference>